<feature type="domain" description="CN hydrolase" evidence="1">
    <location>
        <begin position="1"/>
        <end position="106"/>
    </location>
</feature>
<dbReference type="InterPro" id="IPR003010">
    <property type="entry name" value="C-N_Hydrolase"/>
</dbReference>
<accession>A0A516NMP5</accession>
<dbReference type="SUPFAM" id="SSF56317">
    <property type="entry name" value="Carbon-nitrogen hydrolase"/>
    <property type="match status" value="1"/>
</dbReference>
<dbReference type="AlphaFoldDB" id="A0A516NMP5"/>
<keyword evidence="2" id="KW-0378">Hydrolase</keyword>
<sequence>MVDGRFRLGDTAFGIAICYDACFPELAERCHALLASSLYGSGPGQRERAAIMPALAERNGLHVVLANHLGPAGAYDACGGSAIWAPDGTRVAECARVGPGFVTAEL</sequence>
<dbReference type="KEGG" id="nod:FOH10_17150"/>
<dbReference type="EMBL" id="CP041695">
    <property type="protein sequence ID" value="QDP80183.1"/>
    <property type="molecule type" value="Genomic_DNA"/>
</dbReference>
<dbReference type="Pfam" id="PF00795">
    <property type="entry name" value="CN_hydrolase"/>
    <property type="match status" value="1"/>
</dbReference>
<dbReference type="Proteomes" id="UP000317039">
    <property type="component" value="Chromosome"/>
</dbReference>
<name>A0A516NMP5_9NOCA</name>
<dbReference type="GeneID" id="80334095"/>
<dbReference type="GO" id="GO:0016787">
    <property type="term" value="F:hydrolase activity"/>
    <property type="evidence" value="ECO:0007669"/>
    <property type="project" value="UniProtKB-KW"/>
</dbReference>
<evidence type="ECO:0000259" key="1">
    <source>
        <dbReference type="PROSITE" id="PS50263"/>
    </source>
</evidence>
<protein>
    <submittedName>
        <fullName evidence="2">Carbon-nitrogen hydrolase family protein</fullName>
    </submittedName>
</protein>
<dbReference type="RefSeq" id="WP_143981496.1">
    <property type="nucleotide sequence ID" value="NZ_CP041695.1"/>
</dbReference>
<dbReference type="PROSITE" id="PS50263">
    <property type="entry name" value="CN_HYDROLASE"/>
    <property type="match status" value="1"/>
</dbReference>
<dbReference type="InterPro" id="IPR036526">
    <property type="entry name" value="C-N_Hydrolase_sf"/>
</dbReference>
<gene>
    <name evidence="2" type="ORF">FOH10_17150</name>
</gene>
<organism evidence="2 3">
    <name type="scientific">Nocardia otitidiscaviarum</name>
    <dbReference type="NCBI Taxonomy" id="1823"/>
    <lineage>
        <taxon>Bacteria</taxon>
        <taxon>Bacillati</taxon>
        <taxon>Actinomycetota</taxon>
        <taxon>Actinomycetes</taxon>
        <taxon>Mycobacteriales</taxon>
        <taxon>Nocardiaceae</taxon>
        <taxon>Nocardia</taxon>
    </lineage>
</organism>
<dbReference type="Gene3D" id="3.60.110.10">
    <property type="entry name" value="Carbon-nitrogen hydrolase"/>
    <property type="match status" value="1"/>
</dbReference>
<reference evidence="2 3" key="1">
    <citation type="submission" date="2019-07" db="EMBL/GenBank/DDBJ databases">
        <title>Complete Genome Sequence and Methylome Analysis of Nocardia otitidis-caviarum NEB252.</title>
        <authorList>
            <person name="Fomenkov A."/>
            <person name="Anton B.P."/>
            <person name="Vincze T."/>
            <person name="Roberts R.J."/>
        </authorList>
    </citation>
    <scope>NUCLEOTIDE SEQUENCE [LARGE SCALE GENOMIC DNA]</scope>
    <source>
        <strain evidence="2 3">NEB252</strain>
    </source>
</reference>
<dbReference type="CDD" id="cd07197">
    <property type="entry name" value="nitrilase"/>
    <property type="match status" value="1"/>
</dbReference>
<evidence type="ECO:0000313" key="2">
    <source>
        <dbReference type="EMBL" id="QDP80183.1"/>
    </source>
</evidence>
<proteinExistence type="predicted"/>
<evidence type="ECO:0000313" key="3">
    <source>
        <dbReference type="Proteomes" id="UP000317039"/>
    </source>
</evidence>